<dbReference type="PANTHER" id="PTHR34989:SF1">
    <property type="entry name" value="PROTEIN HDED"/>
    <property type="match status" value="1"/>
</dbReference>
<dbReference type="RefSeq" id="WP_106456123.1">
    <property type="nucleotide sequence ID" value="NZ_PXOH01000005.1"/>
</dbReference>
<dbReference type="InterPro" id="IPR052712">
    <property type="entry name" value="Acid_resist_chaperone_HdeD"/>
</dbReference>
<reference evidence="2 3" key="1">
    <citation type="submission" date="2018-03" db="EMBL/GenBank/DDBJ databases">
        <title>The ancient ancestry and fast evolution of plastids.</title>
        <authorList>
            <person name="Moore K.R."/>
            <person name="Magnabosco C."/>
            <person name="Momper L."/>
            <person name="Gold D.A."/>
            <person name="Bosak T."/>
            <person name="Fournier G.P."/>
        </authorList>
    </citation>
    <scope>NUCLEOTIDE SEQUENCE [LARGE SCALE GENOMIC DNA]</scope>
    <source>
        <strain evidence="2 3">CCALA 016</strain>
    </source>
</reference>
<keyword evidence="3" id="KW-1185">Reference proteome</keyword>
<name>A0A2T1M0G3_9CHRO</name>
<dbReference type="InterPro" id="IPR005325">
    <property type="entry name" value="DUF308_memb"/>
</dbReference>
<keyword evidence="1" id="KW-0472">Membrane</keyword>
<dbReference type="EMBL" id="PXOH01000005">
    <property type="protein sequence ID" value="PSF38158.1"/>
    <property type="molecule type" value="Genomic_DNA"/>
</dbReference>
<comment type="caution">
    <text evidence="2">The sequence shown here is derived from an EMBL/GenBank/DDBJ whole genome shotgun (WGS) entry which is preliminary data.</text>
</comment>
<feature type="transmembrane region" description="Helical" evidence="1">
    <location>
        <begin position="129"/>
        <end position="148"/>
    </location>
</feature>
<feature type="transmembrane region" description="Helical" evidence="1">
    <location>
        <begin position="96"/>
        <end position="117"/>
    </location>
</feature>
<feature type="transmembrane region" description="Helical" evidence="1">
    <location>
        <begin position="20"/>
        <end position="39"/>
    </location>
</feature>
<dbReference type="AlphaFoldDB" id="A0A2T1M0G3"/>
<keyword evidence="1" id="KW-0812">Transmembrane</keyword>
<proteinExistence type="predicted"/>
<accession>A0A2T1M0G3</accession>
<sequence length="192" mass="20847">MTTDISPQQKTNLTRGMSFWSGLLLVGLGIAGLVLPNIATGVVETWISLLLIFAAGAKLSNAFGTREQEGFVWKLLLGILYLATGVMLLIYPRTGILSLTLLLGSFLLTEGVFELFLAFKVRNQPNWTWVLINGILTLVLGAMVWFGWPFNAPWLLGTLVGVSVLFTGVSRTMLSLNMSDSNTNQPDPAASI</sequence>
<dbReference type="OrthoDB" id="9815400at2"/>
<feature type="transmembrane region" description="Helical" evidence="1">
    <location>
        <begin position="154"/>
        <end position="174"/>
    </location>
</feature>
<feature type="transmembrane region" description="Helical" evidence="1">
    <location>
        <begin position="71"/>
        <end position="90"/>
    </location>
</feature>
<gene>
    <name evidence="2" type="ORF">C7H19_06715</name>
</gene>
<evidence type="ECO:0000256" key="1">
    <source>
        <dbReference type="SAM" id="Phobius"/>
    </source>
</evidence>
<dbReference type="GO" id="GO:0005886">
    <property type="term" value="C:plasma membrane"/>
    <property type="evidence" value="ECO:0007669"/>
    <property type="project" value="TreeGrafter"/>
</dbReference>
<dbReference type="PANTHER" id="PTHR34989">
    <property type="entry name" value="PROTEIN HDED"/>
    <property type="match status" value="1"/>
</dbReference>
<protein>
    <recommendedName>
        <fullName evidence="4">HdeD family acid-resistance protein</fullName>
    </recommendedName>
</protein>
<dbReference type="Proteomes" id="UP000239001">
    <property type="component" value="Unassembled WGS sequence"/>
</dbReference>
<dbReference type="Pfam" id="PF03729">
    <property type="entry name" value="DUF308"/>
    <property type="match status" value="1"/>
</dbReference>
<feature type="transmembrane region" description="Helical" evidence="1">
    <location>
        <begin position="45"/>
        <end position="64"/>
    </location>
</feature>
<keyword evidence="1" id="KW-1133">Transmembrane helix</keyword>
<organism evidence="2 3">
    <name type="scientific">Aphanothece hegewaldii CCALA 016</name>
    <dbReference type="NCBI Taxonomy" id="2107694"/>
    <lineage>
        <taxon>Bacteria</taxon>
        <taxon>Bacillati</taxon>
        <taxon>Cyanobacteriota</taxon>
        <taxon>Cyanophyceae</taxon>
        <taxon>Oscillatoriophycideae</taxon>
        <taxon>Chroococcales</taxon>
        <taxon>Aphanothecaceae</taxon>
        <taxon>Aphanothece</taxon>
    </lineage>
</organism>
<evidence type="ECO:0000313" key="2">
    <source>
        <dbReference type="EMBL" id="PSF38158.1"/>
    </source>
</evidence>
<reference evidence="2 3" key="2">
    <citation type="submission" date="2018-03" db="EMBL/GenBank/DDBJ databases">
        <authorList>
            <person name="Keele B.F."/>
        </authorList>
    </citation>
    <scope>NUCLEOTIDE SEQUENCE [LARGE SCALE GENOMIC DNA]</scope>
    <source>
        <strain evidence="2 3">CCALA 016</strain>
    </source>
</reference>
<evidence type="ECO:0000313" key="3">
    <source>
        <dbReference type="Proteomes" id="UP000239001"/>
    </source>
</evidence>
<evidence type="ECO:0008006" key="4">
    <source>
        <dbReference type="Google" id="ProtNLM"/>
    </source>
</evidence>